<dbReference type="Pfam" id="PF01790">
    <property type="entry name" value="LGT"/>
    <property type="match status" value="1"/>
</dbReference>
<dbReference type="PANTHER" id="PTHR30589">
    <property type="entry name" value="PROLIPOPROTEIN DIACYLGLYCERYL TRANSFERASE"/>
    <property type="match status" value="1"/>
</dbReference>
<comment type="function">
    <text evidence="8">Catalyzes the transfer of the diacylglyceryl group from phosphatidylglycerol to the sulfhydryl group of the N-terminal cysteine of a prolipoprotein, the first step in the formation of mature lipoproteins.</text>
</comment>
<dbReference type="InterPro" id="IPR001640">
    <property type="entry name" value="Lgt"/>
</dbReference>
<protein>
    <recommendedName>
        <fullName evidence="8">Phosphatidylglycerol--prolipoprotein diacylglyceryl transferase</fullName>
        <ecNumber evidence="8">2.5.1.145</ecNumber>
    </recommendedName>
</protein>
<dbReference type="HAMAP" id="MF_01147">
    <property type="entry name" value="Lgt"/>
    <property type="match status" value="1"/>
</dbReference>
<feature type="binding site" evidence="8">
    <location>
        <position position="139"/>
    </location>
    <ligand>
        <name>a 1,2-diacyl-sn-glycero-3-phospho-(1'-sn-glycerol)</name>
        <dbReference type="ChEBI" id="CHEBI:64716"/>
    </ligand>
</feature>
<evidence type="ECO:0000256" key="2">
    <source>
        <dbReference type="ARBA" id="ARBA00022475"/>
    </source>
</evidence>
<dbReference type="Proteomes" id="UP001499959">
    <property type="component" value="Unassembled WGS sequence"/>
</dbReference>
<feature type="transmembrane region" description="Helical" evidence="8">
    <location>
        <begin position="238"/>
        <end position="256"/>
    </location>
</feature>
<keyword evidence="2 8" id="KW-1003">Cell membrane</keyword>
<gene>
    <name evidence="9" type="primary">lgt_1</name>
    <name evidence="8" type="synonym">lgt</name>
    <name evidence="9" type="ORF">GCM10023307_05950</name>
</gene>
<comment type="similarity">
    <text evidence="1 8">Belongs to the Lgt family.</text>
</comment>
<evidence type="ECO:0000313" key="9">
    <source>
        <dbReference type="EMBL" id="GAA4784069.1"/>
    </source>
</evidence>
<comment type="subcellular location">
    <subcellularLocation>
        <location evidence="8">Cell membrane</location>
        <topology evidence="8">Multi-pass membrane protein</topology>
    </subcellularLocation>
</comment>
<keyword evidence="6 8" id="KW-1133">Transmembrane helix</keyword>
<evidence type="ECO:0000256" key="6">
    <source>
        <dbReference type="ARBA" id="ARBA00022989"/>
    </source>
</evidence>
<comment type="catalytic activity">
    <reaction evidence="8">
        <text>L-cysteinyl-[prolipoprotein] + a 1,2-diacyl-sn-glycero-3-phospho-(1'-sn-glycerol) = an S-1,2-diacyl-sn-glyceryl-L-cysteinyl-[prolipoprotein] + sn-glycerol 1-phosphate + H(+)</text>
        <dbReference type="Rhea" id="RHEA:56712"/>
        <dbReference type="Rhea" id="RHEA-COMP:14679"/>
        <dbReference type="Rhea" id="RHEA-COMP:14680"/>
        <dbReference type="ChEBI" id="CHEBI:15378"/>
        <dbReference type="ChEBI" id="CHEBI:29950"/>
        <dbReference type="ChEBI" id="CHEBI:57685"/>
        <dbReference type="ChEBI" id="CHEBI:64716"/>
        <dbReference type="ChEBI" id="CHEBI:140658"/>
        <dbReference type="EC" id="2.5.1.145"/>
    </reaction>
</comment>
<dbReference type="NCBIfam" id="TIGR00544">
    <property type="entry name" value="lgt"/>
    <property type="match status" value="1"/>
</dbReference>
<keyword evidence="10" id="KW-1185">Reference proteome</keyword>
<sequence>MILHWSFDPVLFSLGPLTVRWYGLLFVGGFFAGQWLLARMFKAEGVAPGQAERLLMYALLGSIVGARLVHCLFYEPAYYLSNPLAILRIWEGGLASHGGLIGLVVGLWLARRGAQPPLPLPWLLDRVSMPAMVAAVCIRVANFLNSEIVGEPTGGAWGVVFEAVDGVPRHPAQLYEAAAYALILVVLTVVYRRCARTPPTWLLTGLCLLLTFLARIAIEFFKTPQAAYEAGQAFSVGQWLSLPFVLLGLVLVVRALRRR</sequence>
<dbReference type="GO" id="GO:0016740">
    <property type="term" value="F:transferase activity"/>
    <property type="evidence" value="ECO:0007669"/>
    <property type="project" value="UniProtKB-KW"/>
</dbReference>
<keyword evidence="3" id="KW-0997">Cell inner membrane</keyword>
<evidence type="ECO:0000313" key="10">
    <source>
        <dbReference type="Proteomes" id="UP001499959"/>
    </source>
</evidence>
<dbReference type="PANTHER" id="PTHR30589:SF0">
    <property type="entry name" value="PHOSPHATIDYLGLYCEROL--PROLIPOPROTEIN DIACYLGLYCERYL TRANSFERASE"/>
    <property type="match status" value="1"/>
</dbReference>
<evidence type="ECO:0000256" key="3">
    <source>
        <dbReference type="ARBA" id="ARBA00022519"/>
    </source>
</evidence>
<name>A0ABP9ASN5_9GAMM</name>
<comment type="caution">
    <text evidence="9">The sequence shown here is derived from an EMBL/GenBank/DDBJ whole genome shotgun (WGS) entry which is preliminary data.</text>
</comment>
<organism evidence="9 10">
    <name type="scientific">Lysobacter hankyongensis</name>
    <dbReference type="NCBI Taxonomy" id="1176535"/>
    <lineage>
        <taxon>Bacteria</taxon>
        <taxon>Pseudomonadati</taxon>
        <taxon>Pseudomonadota</taxon>
        <taxon>Gammaproteobacteria</taxon>
        <taxon>Lysobacterales</taxon>
        <taxon>Lysobacteraceae</taxon>
        <taxon>Lysobacter</taxon>
    </lineage>
</organism>
<proteinExistence type="inferred from homology"/>
<reference evidence="10" key="1">
    <citation type="journal article" date="2019" name="Int. J. Syst. Evol. Microbiol.">
        <title>The Global Catalogue of Microorganisms (GCM) 10K type strain sequencing project: providing services to taxonomists for standard genome sequencing and annotation.</title>
        <authorList>
            <consortium name="The Broad Institute Genomics Platform"/>
            <consortium name="The Broad Institute Genome Sequencing Center for Infectious Disease"/>
            <person name="Wu L."/>
            <person name="Ma J."/>
        </authorList>
    </citation>
    <scope>NUCLEOTIDE SEQUENCE [LARGE SCALE GENOMIC DNA]</scope>
    <source>
        <strain evidence="10">JCM 18204</strain>
    </source>
</reference>
<comment type="pathway">
    <text evidence="8">Protein modification; lipoprotein biosynthesis (diacylglyceryl transfer).</text>
</comment>
<evidence type="ECO:0000256" key="1">
    <source>
        <dbReference type="ARBA" id="ARBA00007150"/>
    </source>
</evidence>
<feature type="transmembrane region" description="Helical" evidence="8">
    <location>
        <begin position="89"/>
        <end position="110"/>
    </location>
</feature>
<keyword evidence="7 8" id="KW-0472">Membrane</keyword>
<evidence type="ECO:0000256" key="4">
    <source>
        <dbReference type="ARBA" id="ARBA00022679"/>
    </source>
</evidence>
<feature type="transmembrane region" description="Helical" evidence="8">
    <location>
        <begin position="201"/>
        <end position="218"/>
    </location>
</feature>
<feature type="transmembrane region" description="Helical" evidence="8">
    <location>
        <begin position="20"/>
        <end position="42"/>
    </location>
</feature>
<dbReference type="EMBL" id="BAABJE010000001">
    <property type="protein sequence ID" value="GAA4784069.1"/>
    <property type="molecule type" value="Genomic_DNA"/>
</dbReference>
<evidence type="ECO:0000256" key="5">
    <source>
        <dbReference type="ARBA" id="ARBA00022692"/>
    </source>
</evidence>
<accession>A0ABP9ASN5</accession>
<evidence type="ECO:0000256" key="7">
    <source>
        <dbReference type="ARBA" id="ARBA00023136"/>
    </source>
</evidence>
<dbReference type="RefSeq" id="WP_345301771.1">
    <property type="nucleotide sequence ID" value="NZ_BAABJE010000001.1"/>
</dbReference>
<dbReference type="EC" id="2.5.1.145" evidence="8"/>
<keyword evidence="4 8" id="KW-0808">Transferase</keyword>
<feature type="transmembrane region" description="Helical" evidence="8">
    <location>
        <begin position="54"/>
        <end position="77"/>
    </location>
</feature>
<evidence type="ECO:0000256" key="8">
    <source>
        <dbReference type="HAMAP-Rule" id="MF_01147"/>
    </source>
</evidence>
<dbReference type="PROSITE" id="PS01311">
    <property type="entry name" value="LGT"/>
    <property type="match status" value="1"/>
</dbReference>
<keyword evidence="5 8" id="KW-0812">Transmembrane</keyword>